<dbReference type="Pfam" id="PF15645">
    <property type="entry name" value="Tox-PLDMTX"/>
    <property type="match status" value="1"/>
</dbReference>
<dbReference type="Proteomes" id="UP000560470">
    <property type="component" value="Unassembled WGS sequence"/>
</dbReference>
<accession>A0A7Y7RPB6</accession>
<feature type="domain" description="Tox-PLDMTX" evidence="1">
    <location>
        <begin position="4"/>
        <end position="138"/>
    </location>
</feature>
<evidence type="ECO:0000313" key="3">
    <source>
        <dbReference type="Proteomes" id="UP000560470"/>
    </source>
</evidence>
<organism evidence="2 3">
    <name type="scientific">Pseudomonas edaphica</name>
    <dbReference type="NCBI Taxonomy" id="2006980"/>
    <lineage>
        <taxon>Bacteria</taxon>
        <taxon>Pseudomonadati</taxon>
        <taxon>Pseudomonadota</taxon>
        <taxon>Gammaproteobacteria</taxon>
        <taxon>Pseudomonadales</taxon>
        <taxon>Pseudomonadaceae</taxon>
        <taxon>Pseudomonas</taxon>
    </lineage>
</organism>
<dbReference type="EMBL" id="JACAOZ010000006">
    <property type="protein sequence ID" value="NVZ55851.1"/>
    <property type="molecule type" value="Genomic_DNA"/>
</dbReference>
<proteinExistence type="predicted"/>
<dbReference type="Gene3D" id="3.10.670.10">
    <property type="entry name" value="Secreted effector protein ssei"/>
    <property type="match status" value="1"/>
</dbReference>
<dbReference type="InterPro" id="IPR028907">
    <property type="entry name" value="Tox-PLDMTX_dom"/>
</dbReference>
<dbReference type="RefSeq" id="WP_169986049.1">
    <property type="nucleotide sequence ID" value="NZ_JACAOZ010000006.1"/>
</dbReference>
<reference evidence="2 3" key="1">
    <citation type="submission" date="2020-04" db="EMBL/GenBank/DDBJ databases">
        <title>Molecular characterization of pseudomonads from Agaricus bisporus reveal novel blotch 2 pathogens in Western Europe.</title>
        <authorList>
            <person name="Taparia T."/>
            <person name="Krijger M."/>
            <person name="Haynes E."/>
            <person name="Elpinstone J.G."/>
            <person name="Noble R."/>
            <person name="Van Der Wolf J."/>
        </authorList>
    </citation>
    <scope>NUCLEOTIDE SEQUENCE [LARGE SCALE GENOMIC DNA]</scope>
    <source>
        <strain evidence="2 3">B7002</strain>
    </source>
</reference>
<name>A0A7Y7RPB6_9PSED</name>
<dbReference type="AlphaFoldDB" id="A0A7Y7RPB6"/>
<comment type="caution">
    <text evidence="2">The sequence shown here is derived from an EMBL/GenBank/DDBJ whole genome shotgun (WGS) entry which is preliminary data.</text>
</comment>
<sequence length="184" mass="21277">MQKPYDKCFDCAVKVANILRANNVRHRVVGMLIWSSFSRATETHFVVSVYDLDDSHKRVNRDEPFIVDPTSEQFLNCGPLFKYFHEWRCQLVDGTELGRKLVKLKEYENICHARRDLERFYGYPSEFDGGCLTTPSWYMKYRNDTALADAFENPSLPTQTLLGSPLVGSKGVIRDMLARRRTLG</sequence>
<evidence type="ECO:0000313" key="2">
    <source>
        <dbReference type="EMBL" id="NVZ55851.1"/>
    </source>
</evidence>
<gene>
    <name evidence="2" type="ORF">HX797_06200</name>
</gene>
<protein>
    <recommendedName>
        <fullName evidence="1">Tox-PLDMTX domain-containing protein</fullName>
    </recommendedName>
</protein>
<evidence type="ECO:0000259" key="1">
    <source>
        <dbReference type="Pfam" id="PF15645"/>
    </source>
</evidence>